<comment type="caution">
    <text evidence="2">The sequence shown here is derived from an EMBL/GenBank/DDBJ whole genome shotgun (WGS) entry which is preliminary data.</text>
</comment>
<feature type="transmembrane region" description="Helical" evidence="1">
    <location>
        <begin position="137"/>
        <end position="158"/>
    </location>
</feature>
<evidence type="ECO:0000256" key="1">
    <source>
        <dbReference type="SAM" id="Phobius"/>
    </source>
</evidence>
<keyword evidence="3" id="KW-1185">Reference proteome</keyword>
<protein>
    <recommendedName>
        <fullName evidence="4">Lipoprotein</fullName>
    </recommendedName>
</protein>
<dbReference type="RefSeq" id="WP_344920432.1">
    <property type="nucleotide sequence ID" value="NZ_BAABAQ010000009.1"/>
</dbReference>
<sequence length="181" mass="20183">MTRRRGVPYRWTTTYGAGPGHLLTLAVCLAVAGYVATRVISAGIWVGFLLWFVGAVIIHDLVLFPLYSFADTTVQSRSRPPAPPPRASPTGRWPPPVNYVRVPAGLSGLLLLVWFPLVLRASEHNYREATGLSTAPYLGRWLLITLLFFAASGLLYALRHRTGRKLRHRAGRDQEKRARPQ</sequence>
<reference evidence="3" key="1">
    <citation type="journal article" date="2019" name="Int. J. Syst. Evol. Microbiol.">
        <title>The Global Catalogue of Microorganisms (GCM) 10K type strain sequencing project: providing services to taxonomists for standard genome sequencing and annotation.</title>
        <authorList>
            <consortium name="The Broad Institute Genomics Platform"/>
            <consortium name="The Broad Institute Genome Sequencing Center for Infectious Disease"/>
            <person name="Wu L."/>
            <person name="Ma J."/>
        </authorList>
    </citation>
    <scope>NUCLEOTIDE SEQUENCE [LARGE SCALE GENOMIC DNA]</scope>
    <source>
        <strain evidence="3">JCM 17388</strain>
    </source>
</reference>
<keyword evidence="1" id="KW-0472">Membrane</keyword>
<name>A0ABP8B605_9ACTN</name>
<feature type="transmembrane region" description="Helical" evidence="1">
    <location>
        <begin position="12"/>
        <end position="36"/>
    </location>
</feature>
<keyword evidence="1" id="KW-0812">Transmembrane</keyword>
<evidence type="ECO:0008006" key="4">
    <source>
        <dbReference type="Google" id="ProtNLM"/>
    </source>
</evidence>
<evidence type="ECO:0000313" key="3">
    <source>
        <dbReference type="Proteomes" id="UP001501251"/>
    </source>
</evidence>
<dbReference type="EMBL" id="BAABAQ010000009">
    <property type="protein sequence ID" value="GAA4198736.1"/>
    <property type="molecule type" value="Genomic_DNA"/>
</dbReference>
<dbReference type="Proteomes" id="UP001501251">
    <property type="component" value="Unassembled WGS sequence"/>
</dbReference>
<keyword evidence="1" id="KW-1133">Transmembrane helix</keyword>
<proteinExistence type="predicted"/>
<organism evidence="2 3">
    <name type="scientific">Streptosporangium oxazolinicum</name>
    <dbReference type="NCBI Taxonomy" id="909287"/>
    <lineage>
        <taxon>Bacteria</taxon>
        <taxon>Bacillati</taxon>
        <taxon>Actinomycetota</taxon>
        <taxon>Actinomycetes</taxon>
        <taxon>Streptosporangiales</taxon>
        <taxon>Streptosporangiaceae</taxon>
        <taxon>Streptosporangium</taxon>
    </lineage>
</organism>
<feature type="transmembrane region" description="Helical" evidence="1">
    <location>
        <begin position="99"/>
        <end position="117"/>
    </location>
</feature>
<accession>A0ABP8B605</accession>
<evidence type="ECO:0000313" key="2">
    <source>
        <dbReference type="EMBL" id="GAA4198736.1"/>
    </source>
</evidence>
<gene>
    <name evidence="2" type="ORF">GCM10022252_49680</name>
</gene>
<feature type="transmembrane region" description="Helical" evidence="1">
    <location>
        <begin position="42"/>
        <end position="69"/>
    </location>
</feature>